<dbReference type="RefSeq" id="WP_084315138.1">
    <property type="nucleotide sequence ID" value="NZ_FNIJ01000026.1"/>
</dbReference>
<dbReference type="OrthoDB" id="9809287at2"/>
<organism evidence="4 5">
    <name type="scientific">Pseudomonas jinjuensis</name>
    <dbReference type="NCBI Taxonomy" id="198616"/>
    <lineage>
        <taxon>Bacteria</taxon>
        <taxon>Pseudomonadati</taxon>
        <taxon>Pseudomonadota</taxon>
        <taxon>Gammaproteobacteria</taxon>
        <taxon>Pseudomonadales</taxon>
        <taxon>Pseudomonadaceae</taxon>
        <taxon>Pseudomonas</taxon>
    </lineage>
</organism>
<evidence type="ECO:0000259" key="3">
    <source>
        <dbReference type="SMART" id="SM00822"/>
    </source>
</evidence>
<dbReference type="SUPFAM" id="SSF51735">
    <property type="entry name" value="NAD(P)-binding Rossmann-fold domains"/>
    <property type="match status" value="1"/>
</dbReference>
<dbReference type="NCBIfam" id="NF005559">
    <property type="entry name" value="PRK07231.1"/>
    <property type="match status" value="1"/>
</dbReference>
<dbReference type="PRINTS" id="PR00081">
    <property type="entry name" value="GDHRDH"/>
</dbReference>
<dbReference type="Pfam" id="PF13561">
    <property type="entry name" value="adh_short_C2"/>
    <property type="match status" value="1"/>
</dbReference>
<dbReference type="PANTHER" id="PTHR43639">
    <property type="entry name" value="OXIDOREDUCTASE, SHORT-CHAIN DEHYDROGENASE/REDUCTASE FAMILY (AFU_ORTHOLOGUE AFUA_5G02870)"/>
    <property type="match status" value="1"/>
</dbReference>
<dbReference type="FunFam" id="3.40.50.720:FF:000084">
    <property type="entry name" value="Short-chain dehydrogenase reductase"/>
    <property type="match status" value="1"/>
</dbReference>
<dbReference type="Proteomes" id="UP000242957">
    <property type="component" value="Unassembled WGS sequence"/>
</dbReference>
<dbReference type="SMART" id="SM00822">
    <property type="entry name" value="PKS_KR"/>
    <property type="match status" value="1"/>
</dbReference>
<feature type="domain" description="Ketoreductase" evidence="3">
    <location>
        <begin position="12"/>
        <end position="196"/>
    </location>
</feature>
<dbReference type="AlphaFoldDB" id="A0A1H0R4T6"/>
<dbReference type="InterPro" id="IPR057326">
    <property type="entry name" value="KR_dom"/>
</dbReference>
<sequence>MNLLERFALPDSVAIVTGAGKGIGRGIALAYAAAGAKVVCAARTLADVEAVAEQIRAEGGEAIAVSCDVTDAGQREALVAAALEAYGKVTHLVNNAGGAGPNNPLKLPVDSFDQTLHFNVSSAYHMIQLCVPHMREAGQGNVINITSGAARYVQKSFSSYGAAKAALSHLTRLLSQDFAPLVRVNGIAPGPILTDALLRVMPEEIRTQMEKATPMQCLGEVEDIAAAALYLATPASKWVTGKIIEVDGGAENSVFPG</sequence>
<dbReference type="CDD" id="cd05233">
    <property type="entry name" value="SDR_c"/>
    <property type="match status" value="1"/>
</dbReference>
<gene>
    <name evidence="4" type="ORF">SAMN05216193_12640</name>
</gene>
<dbReference type="EMBL" id="FNIJ01000026">
    <property type="protein sequence ID" value="SDP24533.1"/>
    <property type="molecule type" value="Genomic_DNA"/>
</dbReference>
<dbReference type="PANTHER" id="PTHR43639:SF1">
    <property type="entry name" value="SHORT-CHAIN DEHYDROGENASE_REDUCTASE FAMILY PROTEIN"/>
    <property type="match status" value="1"/>
</dbReference>
<proteinExistence type="inferred from homology"/>
<keyword evidence="2" id="KW-0560">Oxidoreductase</keyword>
<dbReference type="InterPro" id="IPR020904">
    <property type="entry name" value="Sc_DH/Rdtase_CS"/>
</dbReference>
<evidence type="ECO:0000313" key="5">
    <source>
        <dbReference type="Proteomes" id="UP000242957"/>
    </source>
</evidence>
<keyword evidence="5" id="KW-1185">Reference proteome</keyword>
<reference evidence="5" key="1">
    <citation type="submission" date="2016-10" db="EMBL/GenBank/DDBJ databases">
        <authorList>
            <person name="Varghese N."/>
            <person name="Submissions S."/>
        </authorList>
    </citation>
    <scope>NUCLEOTIDE SEQUENCE [LARGE SCALE GENOMIC DNA]</scope>
    <source>
        <strain evidence="5">JCM 21621</strain>
    </source>
</reference>
<protein>
    <submittedName>
        <fullName evidence="4">7-alpha-hydroxysteroid dehydrogenase</fullName>
    </submittedName>
</protein>
<dbReference type="InterPro" id="IPR002347">
    <property type="entry name" value="SDR_fam"/>
</dbReference>
<dbReference type="PRINTS" id="PR00080">
    <property type="entry name" value="SDRFAMILY"/>
</dbReference>
<dbReference type="PROSITE" id="PS00061">
    <property type="entry name" value="ADH_SHORT"/>
    <property type="match status" value="1"/>
</dbReference>
<comment type="similarity">
    <text evidence="1">Belongs to the short-chain dehydrogenases/reductases (SDR) family.</text>
</comment>
<dbReference type="Gene3D" id="3.40.50.720">
    <property type="entry name" value="NAD(P)-binding Rossmann-like Domain"/>
    <property type="match status" value="1"/>
</dbReference>
<evidence type="ECO:0000256" key="1">
    <source>
        <dbReference type="ARBA" id="ARBA00006484"/>
    </source>
</evidence>
<accession>A0A1H0R4T6</accession>
<dbReference type="GO" id="GO:0016491">
    <property type="term" value="F:oxidoreductase activity"/>
    <property type="evidence" value="ECO:0007669"/>
    <property type="project" value="UniProtKB-KW"/>
</dbReference>
<evidence type="ECO:0000256" key="2">
    <source>
        <dbReference type="ARBA" id="ARBA00023002"/>
    </source>
</evidence>
<dbReference type="InterPro" id="IPR036291">
    <property type="entry name" value="NAD(P)-bd_dom_sf"/>
</dbReference>
<dbReference type="STRING" id="198616.SAMN05216193_12640"/>
<evidence type="ECO:0000313" key="4">
    <source>
        <dbReference type="EMBL" id="SDP24533.1"/>
    </source>
</evidence>
<name>A0A1H0R4T6_9PSED</name>